<name>A0A161L7G1_9BACT</name>
<accession>A0A161L7G1</accession>
<dbReference type="AlphaFoldDB" id="A0A161L7G1"/>
<proteinExistence type="predicted"/>
<evidence type="ECO:0000313" key="2">
    <source>
        <dbReference type="Proteomes" id="UP000076586"/>
    </source>
</evidence>
<comment type="caution">
    <text evidence="1">The sequence shown here is derived from an EMBL/GenBank/DDBJ whole genome shotgun (WGS) entry which is preliminary data.</text>
</comment>
<organism evidence="1 2">
    <name type="scientific">Paludibacter jiangxiensis</name>
    <dbReference type="NCBI Taxonomy" id="681398"/>
    <lineage>
        <taxon>Bacteria</taxon>
        <taxon>Pseudomonadati</taxon>
        <taxon>Bacteroidota</taxon>
        <taxon>Bacteroidia</taxon>
        <taxon>Bacteroidales</taxon>
        <taxon>Paludibacteraceae</taxon>
        <taxon>Paludibacter</taxon>
    </lineage>
</organism>
<dbReference type="STRING" id="681398.PJIAN_2224"/>
<keyword evidence="2" id="KW-1185">Reference proteome</keyword>
<reference evidence="2" key="1">
    <citation type="submission" date="2016-04" db="EMBL/GenBank/DDBJ databases">
        <title>Draft genome sequence of Paludibacter jiangxiensis strain NM7.</title>
        <authorList>
            <person name="Qiu Y."/>
            <person name="Matsuura N."/>
            <person name="Ohashi A."/>
            <person name="Tourlousse M.D."/>
            <person name="Sekiguchi Y."/>
        </authorList>
    </citation>
    <scope>NUCLEOTIDE SEQUENCE [LARGE SCALE GENOMIC DNA]</scope>
    <source>
        <strain evidence="2">NM7</strain>
    </source>
</reference>
<dbReference type="EMBL" id="BDCR01000002">
    <property type="protein sequence ID" value="GAT62664.1"/>
    <property type="molecule type" value="Genomic_DNA"/>
</dbReference>
<sequence>MKTARKIIAVLILSMYTTYCWSQKPEPVYSIIRQIHDFGWYEQQAKAWKHEIDRGTKDKIAWVYWFKANRMAEIFCDHKEWENKKGTYFLDQSDIIKLAEKAIPNSFELYFLKINDDKGGAAEGDEYIAKAQALKPYDNLLFPWLVNRDIFRNDKADLQLTCQKWFDSNEMPQELLITAYNNLISLDPNAILLVNGDNDTYPAWVLQNAKKVRPDVLVLNVSLSINDSYREWVFKENGIPPLTFKDGSERQSENIVKHLIENVHNRPIYISSFAPSDFYKAYSDKFYLIGLSYKYSEKSFDNLAVLRNNVENKYLLDFMKQNFCNHYAQTAGDQISVGYIPVFLKLYEHYLQSGELQKAEKLKSLAETVTLKAGVSDLMKYFEK</sequence>
<dbReference type="Proteomes" id="UP000076586">
    <property type="component" value="Unassembled WGS sequence"/>
</dbReference>
<reference evidence="2" key="2">
    <citation type="journal article" date="2017" name="Genome Announc.">
        <title>Draft genome sequence of Paludibacter jiangxiensis NM7(T), a propionate-producing fermentative bacterium.</title>
        <authorList>
            <person name="Qiu Y.-L."/>
            <person name="Tourlousse D.M."/>
            <person name="Matsuura N."/>
            <person name="Ohashi A."/>
            <person name="Sekiguchi Y."/>
        </authorList>
    </citation>
    <scope>NUCLEOTIDE SEQUENCE [LARGE SCALE GENOMIC DNA]</scope>
    <source>
        <strain evidence="2">NM7</strain>
    </source>
</reference>
<gene>
    <name evidence="1" type="ORF">PJIAN_2224</name>
</gene>
<dbReference type="OrthoDB" id="9807602at2"/>
<dbReference type="RefSeq" id="WP_068703154.1">
    <property type="nucleotide sequence ID" value="NZ_BDCR01000002.1"/>
</dbReference>
<evidence type="ECO:0000313" key="1">
    <source>
        <dbReference type="EMBL" id="GAT62664.1"/>
    </source>
</evidence>
<protein>
    <submittedName>
        <fullName evidence="1">Uncharacterized protein</fullName>
    </submittedName>
</protein>